<dbReference type="Proteomes" id="UP000305939">
    <property type="component" value="Unassembled WGS sequence"/>
</dbReference>
<gene>
    <name evidence="1" type="ORF">E7Z59_13605</name>
</gene>
<evidence type="ECO:0000313" key="2">
    <source>
        <dbReference type="Proteomes" id="UP000305939"/>
    </source>
</evidence>
<proteinExistence type="predicted"/>
<dbReference type="Gene3D" id="2.40.160.20">
    <property type="match status" value="1"/>
</dbReference>
<comment type="caution">
    <text evidence="1">The sequence shown here is derived from an EMBL/GenBank/DDBJ whole genome shotgun (WGS) entry which is preliminary data.</text>
</comment>
<evidence type="ECO:0000313" key="1">
    <source>
        <dbReference type="EMBL" id="THD66809.1"/>
    </source>
</evidence>
<dbReference type="OrthoDB" id="627554at2"/>
<keyword evidence="2" id="KW-1185">Reference proteome</keyword>
<accession>A0A4S3LYX1</accession>
<reference evidence="1 2" key="1">
    <citation type="submission" date="2019-04" db="EMBL/GenBank/DDBJ databases">
        <title>Draft genome sequence of Robertkochia marina CC-AMO-30D.</title>
        <authorList>
            <person name="Hameed A."/>
            <person name="Lin S.-Y."/>
            <person name="Shahina M."/>
            <person name="Lai W.-A."/>
            <person name="Young C.-C."/>
        </authorList>
    </citation>
    <scope>NUCLEOTIDE SEQUENCE [LARGE SCALE GENOMIC DNA]</scope>
    <source>
        <strain evidence="1 2">CC-AMO-30D</strain>
    </source>
</reference>
<sequence length="382" mass="43774">MIRSMTRSFLLFFMIVLTVFSVVRAQEGRFKSISIKGYSGAHLYSGQDLNEKVNYGYEAVDVRFAWHPSKVNRWSEDTGFAAYGFGFYSASIGDPEVFGNPNALYGFVNFFLSKPYRRNVLEISPALGLTYNLNPFNADENPLNDAIGARFAVFFNLNFGGAYKLNRELDLLYGVDFTHYSNGRSYTPNYGLNLFGFNIGMRYHFNQEQKALDTDPYTTNVVSARYLRPKRPPSAEADQNNSIDLYLAVGSVQNYEDQGTDLRYGTFSGVVDYRKYFNQMHGLTVGMDLFYDNSLAEYYPDSADRYLVGVHAGYDFMFWKFDIRVQLGTYLTNDRGKDMLFIRPALQYEISKNFFAQVGLKTRNGPGADWIEFGVGWKPFKW</sequence>
<evidence type="ECO:0008006" key="3">
    <source>
        <dbReference type="Google" id="ProtNLM"/>
    </source>
</evidence>
<dbReference type="AlphaFoldDB" id="A0A4S3LYX1"/>
<organism evidence="1 2">
    <name type="scientific">Robertkochia marina</name>
    <dbReference type="NCBI Taxonomy" id="1227945"/>
    <lineage>
        <taxon>Bacteria</taxon>
        <taxon>Pseudomonadati</taxon>
        <taxon>Bacteroidota</taxon>
        <taxon>Flavobacteriia</taxon>
        <taxon>Flavobacteriales</taxon>
        <taxon>Flavobacteriaceae</taxon>
        <taxon>Robertkochia</taxon>
    </lineage>
</organism>
<dbReference type="Pfam" id="PF09411">
    <property type="entry name" value="PagL"/>
    <property type="match status" value="1"/>
</dbReference>
<name>A0A4S3LYX1_9FLAO</name>
<protein>
    <recommendedName>
        <fullName evidence="3">Acyloxyacyl hydrolase</fullName>
    </recommendedName>
</protein>
<dbReference type="InterPro" id="IPR018550">
    <property type="entry name" value="Lipid-A_deacylase-rel"/>
</dbReference>
<dbReference type="EMBL" id="SSMC01000003">
    <property type="protein sequence ID" value="THD66809.1"/>
    <property type="molecule type" value="Genomic_DNA"/>
</dbReference>